<reference evidence="2 3" key="1">
    <citation type="submission" date="2017-02" db="EMBL/GenBank/DDBJ databases">
        <title>The new phylogeny of genus Mycobacterium.</title>
        <authorList>
            <person name="Tortoli E."/>
            <person name="Trovato A."/>
            <person name="Cirillo D.M."/>
        </authorList>
    </citation>
    <scope>NUCLEOTIDE SEQUENCE [LARGE SCALE GENOMIC DNA]</scope>
    <source>
        <strain evidence="2 3">RW6</strain>
    </source>
</reference>
<feature type="domain" description="PknH-like extracellular" evidence="1">
    <location>
        <begin position="15"/>
        <end position="131"/>
    </location>
</feature>
<comment type="caution">
    <text evidence="2">The sequence shown here is derived from an EMBL/GenBank/DDBJ whole genome shotgun (WGS) entry which is preliminary data.</text>
</comment>
<dbReference type="AlphaFoldDB" id="A0A1X0B798"/>
<sequence length="134" mass="14280">MGLPRQWLPAVPTQFADEAGLVEVDQAITAFDSPQAARALVTRTVDIWRRCGAGTLTLSYDGGRTLKSRLMAVPSVVDGIDITRDAPGSGTGFITHRAIVAVDNMVVDLRVSDTSEDGSKTLQLAKTIANRNAL</sequence>
<evidence type="ECO:0000313" key="2">
    <source>
        <dbReference type="EMBL" id="ORA38192.1"/>
    </source>
</evidence>
<proteinExistence type="predicted"/>
<evidence type="ECO:0000313" key="3">
    <source>
        <dbReference type="Proteomes" id="UP000192448"/>
    </source>
</evidence>
<dbReference type="Pfam" id="PF14032">
    <property type="entry name" value="PknH_C"/>
    <property type="match status" value="1"/>
</dbReference>
<dbReference type="InterPro" id="IPR026954">
    <property type="entry name" value="PknH-like_Extracell"/>
</dbReference>
<protein>
    <recommendedName>
        <fullName evidence="1">PknH-like extracellular domain-containing protein</fullName>
    </recommendedName>
</protein>
<organism evidence="2 3">
    <name type="scientific">Mycobacterium aquaticum</name>
    <dbReference type="NCBI Taxonomy" id="1927124"/>
    <lineage>
        <taxon>Bacteria</taxon>
        <taxon>Bacillati</taxon>
        <taxon>Actinomycetota</taxon>
        <taxon>Actinomycetes</taxon>
        <taxon>Mycobacteriales</taxon>
        <taxon>Mycobacteriaceae</taxon>
        <taxon>Mycobacterium</taxon>
    </lineage>
</organism>
<evidence type="ECO:0000259" key="1">
    <source>
        <dbReference type="Pfam" id="PF14032"/>
    </source>
</evidence>
<accession>A0A1X0B798</accession>
<dbReference type="OrthoDB" id="4635623at2"/>
<keyword evidence="3" id="KW-1185">Reference proteome</keyword>
<dbReference type="InterPro" id="IPR038232">
    <property type="entry name" value="PknH-like_Extracell_sf"/>
</dbReference>
<dbReference type="STRING" id="1927124.BST13_06280"/>
<name>A0A1X0B798_9MYCO</name>
<dbReference type="Gene3D" id="3.40.1000.70">
    <property type="entry name" value="PknH-like extracellular domain"/>
    <property type="match status" value="1"/>
</dbReference>
<gene>
    <name evidence="2" type="ORF">BST13_06280</name>
</gene>
<dbReference type="Proteomes" id="UP000192448">
    <property type="component" value="Unassembled WGS sequence"/>
</dbReference>
<dbReference type="EMBL" id="MVHF01000004">
    <property type="protein sequence ID" value="ORA38192.1"/>
    <property type="molecule type" value="Genomic_DNA"/>
</dbReference>